<dbReference type="Pfam" id="PF02771">
    <property type="entry name" value="Acyl-CoA_dh_N"/>
    <property type="match status" value="1"/>
</dbReference>
<dbReference type="InterPro" id="IPR036250">
    <property type="entry name" value="AcylCo_DH-like_C"/>
</dbReference>
<accession>A0A967B2M5</accession>
<evidence type="ECO:0000256" key="9">
    <source>
        <dbReference type="ARBA" id="ARBA00034328"/>
    </source>
</evidence>
<comment type="catalytic activity">
    <reaction evidence="11">
        <text>dibenzothiophene + FMNH2 + O2 = dibenzothiophene 5-oxide + FMN + H2O + H(+)</text>
        <dbReference type="Rhea" id="RHEA:49076"/>
        <dbReference type="ChEBI" id="CHEBI:15377"/>
        <dbReference type="ChEBI" id="CHEBI:15378"/>
        <dbReference type="ChEBI" id="CHEBI:15379"/>
        <dbReference type="ChEBI" id="CHEBI:23681"/>
        <dbReference type="ChEBI" id="CHEBI:23683"/>
        <dbReference type="ChEBI" id="CHEBI:57618"/>
        <dbReference type="ChEBI" id="CHEBI:58210"/>
    </reaction>
</comment>
<evidence type="ECO:0000256" key="7">
    <source>
        <dbReference type="ARBA" id="ARBA00034307"/>
    </source>
</evidence>
<keyword evidence="2" id="KW-0285">Flavoprotein</keyword>
<evidence type="ECO:0000256" key="2">
    <source>
        <dbReference type="ARBA" id="ARBA00022630"/>
    </source>
</evidence>
<comment type="catalytic activity">
    <reaction evidence="12">
        <text>dibenzothiophene 5-oxide + FMNH2 + O2 = dibenzothiophene 5,5-dioxide + FMN + H2O + H(+)</text>
        <dbReference type="Rhea" id="RHEA:49080"/>
        <dbReference type="ChEBI" id="CHEBI:15377"/>
        <dbReference type="ChEBI" id="CHEBI:15378"/>
        <dbReference type="ChEBI" id="CHEBI:15379"/>
        <dbReference type="ChEBI" id="CHEBI:23683"/>
        <dbReference type="ChEBI" id="CHEBI:57618"/>
        <dbReference type="ChEBI" id="CHEBI:58210"/>
        <dbReference type="ChEBI" id="CHEBI:90356"/>
    </reaction>
</comment>
<comment type="subcellular location">
    <subcellularLocation>
        <location evidence="1">Cytoplasm</location>
    </subcellularLocation>
</comment>
<keyword evidence="6" id="KW-0503">Monooxygenase</keyword>
<comment type="similarity">
    <text evidence="8">Belongs to the DszC flavin monooxygenase family.</text>
</comment>
<evidence type="ECO:0000259" key="15">
    <source>
        <dbReference type="Pfam" id="PF02771"/>
    </source>
</evidence>
<evidence type="ECO:0000313" key="18">
    <source>
        <dbReference type="Proteomes" id="UP000597459"/>
    </source>
</evidence>
<feature type="domain" description="Acyl-CoA oxidase/dehydrogenase middle" evidence="14">
    <location>
        <begin position="139"/>
        <end position="228"/>
    </location>
</feature>
<evidence type="ECO:0000256" key="3">
    <source>
        <dbReference type="ARBA" id="ARBA00022643"/>
    </source>
</evidence>
<evidence type="ECO:0000256" key="5">
    <source>
        <dbReference type="ARBA" id="ARBA00023002"/>
    </source>
</evidence>
<dbReference type="InterPro" id="IPR009100">
    <property type="entry name" value="AcylCoA_DH/oxidase_NM_dom_sf"/>
</dbReference>
<feature type="domain" description="Acyl-CoA dehydrogenase/oxidase N-terminal" evidence="15">
    <location>
        <begin position="23"/>
        <end position="130"/>
    </location>
</feature>
<dbReference type="GO" id="GO:0008470">
    <property type="term" value="F:3-methylbutanoyl-CoA dehydrogenase activity"/>
    <property type="evidence" value="ECO:0007669"/>
    <property type="project" value="TreeGrafter"/>
</dbReference>
<evidence type="ECO:0000256" key="10">
    <source>
        <dbReference type="ARBA" id="ARBA00034345"/>
    </source>
</evidence>
<dbReference type="InterPro" id="IPR037069">
    <property type="entry name" value="AcylCoA_DH/ox_N_sf"/>
</dbReference>
<keyword evidence="18" id="KW-1185">Reference proteome</keyword>
<dbReference type="InterPro" id="IPR046373">
    <property type="entry name" value="Acyl-CoA_Oxase/DH_mid-dom_sf"/>
</dbReference>
<dbReference type="PANTHER" id="PTHR43884:SF12">
    <property type="entry name" value="ISOVALERYL-COA DEHYDROGENASE, MITOCHONDRIAL-RELATED"/>
    <property type="match status" value="1"/>
</dbReference>
<comment type="pathway">
    <text evidence="7">Sulfur metabolism; dibenzothiophene degradation.</text>
</comment>
<evidence type="ECO:0000313" key="17">
    <source>
        <dbReference type="EMBL" id="NHO52587.1"/>
    </source>
</evidence>
<dbReference type="InterPro" id="IPR006091">
    <property type="entry name" value="Acyl-CoA_Oxase/DH_mid-dom"/>
</dbReference>
<evidence type="ECO:0000256" key="12">
    <source>
        <dbReference type="ARBA" id="ARBA00048445"/>
    </source>
</evidence>
<dbReference type="RefSeq" id="WP_166312732.1">
    <property type="nucleotide sequence ID" value="NZ_WOTH01000002.1"/>
</dbReference>
<comment type="caution">
    <text evidence="17">The sequence shown here is derived from an EMBL/GenBank/DDBJ whole genome shotgun (WGS) entry which is preliminary data.</text>
</comment>
<sequence length="410" mass="44381">MKQHDNDLPDRLGCLLPSFPVPEQHKSVMETFRRVIREDIAPMAAENDRQGRYPRQSIAALKAAGFLRVPVPVARGGLGFSQALSQHLMFELGRADPAVAQIYKVHDDLTRELLDVGSERFCATLVKAICEDRAIIGAAIAENGRSVDQFGQVTAAPDGKGGYVLNGRKIYATGAAGADLILVASFDLGQQAMRLDLVPAGTPGMTIGQDWDRLGQRATDSGSVTFENLRTCADWSALTPGRMPPVHGSLRYQNGFSMILLGIGAGALNAAADFVVTTSRPWPSAQVERAGDDLLVRRLFGEIGAELAAACALGRNAAELLDAFERAEVSRTDVAMSAYAARSSATWSALRATSDLMSVLGARVTDARVGFDRYWRDARTLSLHDPVEWKHEEIGRHLLTGWEPPPGLYQ</sequence>
<evidence type="ECO:0000256" key="8">
    <source>
        <dbReference type="ARBA" id="ARBA00034317"/>
    </source>
</evidence>
<reference evidence="17" key="1">
    <citation type="submission" date="2019-11" db="EMBL/GenBank/DDBJ databases">
        <title>Description of new Acetobacter species.</title>
        <authorList>
            <person name="Cleenwerck I."/>
            <person name="Sombolestani A.S."/>
        </authorList>
    </citation>
    <scope>NUCLEOTIDE SEQUENCE</scope>
    <source>
        <strain evidence="17">LMG 1626</strain>
    </source>
</reference>
<dbReference type="GO" id="GO:0006552">
    <property type="term" value="P:L-leucine catabolic process"/>
    <property type="evidence" value="ECO:0007669"/>
    <property type="project" value="TreeGrafter"/>
</dbReference>
<feature type="domain" description="Acyl-CoA dehydrogenase C-terminal" evidence="16">
    <location>
        <begin position="255"/>
        <end position="385"/>
    </location>
</feature>
<dbReference type="EMBL" id="WOTH01000002">
    <property type="protein sequence ID" value="NHO52587.1"/>
    <property type="molecule type" value="Genomic_DNA"/>
</dbReference>
<dbReference type="InterPro" id="IPR013786">
    <property type="entry name" value="AcylCoA_DH/ox_N"/>
</dbReference>
<dbReference type="Pfam" id="PF08028">
    <property type="entry name" value="Acyl-CoA_dh_2"/>
    <property type="match status" value="1"/>
</dbReference>
<dbReference type="GO" id="GO:0004497">
    <property type="term" value="F:monooxygenase activity"/>
    <property type="evidence" value="ECO:0007669"/>
    <property type="project" value="UniProtKB-KW"/>
</dbReference>
<organism evidence="17 18">
    <name type="scientific">Acetobacter estunensis</name>
    <dbReference type="NCBI Taxonomy" id="104097"/>
    <lineage>
        <taxon>Bacteria</taxon>
        <taxon>Pseudomonadati</taxon>
        <taxon>Pseudomonadota</taxon>
        <taxon>Alphaproteobacteria</taxon>
        <taxon>Acetobacterales</taxon>
        <taxon>Acetobacteraceae</taxon>
        <taxon>Acetobacter</taxon>
    </lineage>
</organism>
<keyword evidence="3" id="KW-0288">FMN</keyword>
<dbReference type="InterPro" id="IPR013107">
    <property type="entry name" value="Acyl-CoA_DH_C"/>
</dbReference>
<evidence type="ECO:0000256" key="11">
    <source>
        <dbReference type="ARBA" id="ARBA00047859"/>
    </source>
</evidence>
<gene>
    <name evidence="17" type="ORF">GOB87_01220</name>
</gene>
<dbReference type="Proteomes" id="UP000597459">
    <property type="component" value="Unassembled WGS sequence"/>
</dbReference>
<comment type="catalytic activity">
    <reaction evidence="13">
        <text>dibenzothiophene + 2 FMNH2 + 2 O2 = dibenzothiophene 5,5-dioxide + 2 FMN + 2 H2O + 2 H(+)</text>
        <dbReference type="Rhea" id="RHEA:49072"/>
        <dbReference type="ChEBI" id="CHEBI:15377"/>
        <dbReference type="ChEBI" id="CHEBI:15378"/>
        <dbReference type="ChEBI" id="CHEBI:15379"/>
        <dbReference type="ChEBI" id="CHEBI:23681"/>
        <dbReference type="ChEBI" id="CHEBI:57618"/>
        <dbReference type="ChEBI" id="CHEBI:58210"/>
        <dbReference type="ChEBI" id="CHEBI:90356"/>
        <dbReference type="EC" id="1.14.14.21"/>
    </reaction>
</comment>
<evidence type="ECO:0000259" key="14">
    <source>
        <dbReference type="Pfam" id="PF02770"/>
    </source>
</evidence>
<dbReference type="EC" id="1.14.14.21" evidence="9"/>
<dbReference type="Pfam" id="PF02770">
    <property type="entry name" value="Acyl-CoA_dh_M"/>
    <property type="match status" value="1"/>
</dbReference>
<dbReference type="GO" id="GO:0005737">
    <property type="term" value="C:cytoplasm"/>
    <property type="evidence" value="ECO:0007669"/>
    <property type="project" value="UniProtKB-SubCell"/>
</dbReference>
<dbReference type="PANTHER" id="PTHR43884">
    <property type="entry name" value="ACYL-COA DEHYDROGENASE"/>
    <property type="match status" value="1"/>
</dbReference>
<dbReference type="PIRSF" id="PIRSF016578">
    <property type="entry name" value="HsaA"/>
    <property type="match status" value="1"/>
</dbReference>
<keyword evidence="5" id="KW-0560">Oxidoreductase</keyword>
<dbReference type="Gene3D" id="1.10.540.10">
    <property type="entry name" value="Acyl-CoA dehydrogenase/oxidase, N-terminal domain"/>
    <property type="match status" value="1"/>
</dbReference>
<dbReference type="Gene3D" id="1.20.140.10">
    <property type="entry name" value="Butyryl-CoA Dehydrogenase, subunit A, domain 3"/>
    <property type="match status" value="1"/>
</dbReference>
<evidence type="ECO:0000256" key="13">
    <source>
        <dbReference type="ARBA" id="ARBA00049456"/>
    </source>
</evidence>
<keyword evidence="4" id="KW-0547">Nucleotide-binding</keyword>
<name>A0A967B2M5_9PROT</name>
<dbReference type="SUPFAM" id="SSF56645">
    <property type="entry name" value="Acyl-CoA dehydrogenase NM domain-like"/>
    <property type="match status" value="1"/>
</dbReference>
<proteinExistence type="inferred from homology"/>
<evidence type="ECO:0000256" key="6">
    <source>
        <dbReference type="ARBA" id="ARBA00023033"/>
    </source>
</evidence>
<protein>
    <recommendedName>
        <fullName evidence="10">Dibenzothiophene monooxygenase</fullName>
        <ecNumber evidence="9">1.14.14.21</ecNumber>
    </recommendedName>
</protein>
<dbReference type="GO" id="GO:0050660">
    <property type="term" value="F:flavin adenine dinucleotide binding"/>
    <property type="evidence" value="ECO:0007669"/>
    <property type="project" value="InterPro"/>
</dbReference>
<dbReference type="AlphaFoldDB" id="A0A967B2M5"/>
<evidence type="ECO:0000256" key="4">
    <source>
        <dbReference type="ARBA" id="ARBA00022741"/>
    </source>
</evidence>
<evidence type="ECO:0000259" key="16">
    <source>
        <dbReference type="Pfam" id="PF08028"/>
    </source>
</evidence>
<dbReference type="SUPFAM" id="SSF47203">
    <property type="entry name" value="Acyl-CoA dehydrogenase C-terminal domain-like"/>
    <property type="match status" value="1"/>
</dbReference>
<dbReference type="Gene3D" id="2.40.110.10">
    <property type="entry name" value="Butyryl-CoA Dehydrogenase, subunit A, domain 2"/>
    <property type="match status" value="1"/>
</dbReference>
<evidence type="ECO:0000256" key="1">
    <source>
        <dbReference type="ARBA" id="ARBA00004496"/>
    </source>
</evidence>